<sequence length="40" mass="4583">NGRRHKLCWLEQTEFVRMAVQFNAIIVPFGSSESLEGKTC</sequence>
<keyword evidence="2" id="KW-1185">Reference proteome</keyword>
<dbReference type="Gramene" id="Os12t0229100-01">
    <property type="protein sequence ID" value="Os12t0229100-01"/>
    <property type="gene ID" value="Os12g0229100"/>
</dbReference>
<reference evidence="1 2" key="2">
    <citation type="journal article" date="2013" name="Plant Cell Physiol.">
        <title>Rice Annotation Project Database (RAP-DB): an integrative and interactive database for rice genomics.</title>
        <authorList>
            <person name="Sakai H."/>
            <person name="Lee S.S."/>
            <person name="Tanaka T."/>
            <person name="Numa H."/>
            <person name="Kim J."/>
            <person name="Kawahara Y."/>
            <person name="Wakimoto H."/>
            <person name="Yang C.C."/>
            <person name="Iwamoto M."/>
            <person name="Abe T."/>
            <person name="Yamada Y."/>
            <person name="Muto A."/>
            <person name="Inokuchi H."/>
            <person name="Ikemura T."/>
            <person name="Matsumoto T."/>
            <person name="Sasaki T."/>
            <person name="Itoh T."/>
        </authorList>
    </citation>
    <scope>NUCLEOTIDE SEQUENCE [LARGE SCALE GENOMIC DNA]</scope>
    <source>
        <strain evidence="2">cv. Nipponbare</strain>
    </source>
</reference>
<evidence type="ECO:0000313" key="2">
    <source>
        <dbReference type="Proteomes" id="UP000059680"/>
    </source>
</evidence>
<dbReference type="PaxDb" id="39947-A0A0P0Y8A2"/>
<accession>A0A0P0Y8A2</accession>
<protein>
    <submittedName>
        <fullName evidence="1">Os12g0229100 protein</fullName>
    </submittedName>
</protein>
<evidence type="ECO:0000313" key="1">
    <source>
        <dbReference type="EMBL" id="BAT16425.1"/>
    </source>
</evidence>
<dbReference type="EMBL" id="AP014968">
    <property type="protein sequence ID" value="BAT16425.1"/>
    <property type="molecule type" value="Genomic_DNA"/>
</dbReference>
<feature type="non-terminal residue" evidence="1">
    <location>
        <position position="40"/>
    </location>
</feature>
<dbReference type="Proteomes" id="UP000059680">
    <property type="component" value="Chromosome 12"/>
</dbReference>
<name>A0A0P0Y8A2_ORYSJ</name>
<dbReference type="AlphaFoldDB" id="A0A0P0Y8A2"/>
<dbReference type="InParanoid" id="A0A0P0Y8A2"/>
<organism evidence="1 2">
    <name type="scientific">Oryza sativa subsp. japonica</name>
    <name type="common">Rice</name>
    <dbReference type="NCBI Taxonomy" id="39947"/>
    <lineage>
        <taxon>Eukaryota</taxon>
        <taxon>Viridiplantae</taxon>
        <taxon>Streptophyta</taxon>
        <taxon>Embryophyta</taxon>
        <taxon>Tracheophyta</taxon>
        <taxon>Spermatophyta</taxon>
        <taxon>Magnoliopsida</taxon>
        <taxon>Liliopsida</taxon>
        <taxon>Poales</taxon>
        <taxon>Poaceae</taxon>
        <taxon>BOP clade</taxon>
        <taxon>Oryzoideae</taxon>
        <taxon>Oryzeae</taxon>
        <taxon>Oryzinae</taxon>
        <taxon>Oryza</taxon>
        <taxon>Oryza sativa</taxon>
    </lineage>
</organism>
<gene>
    <name evidence="1" type="ordered locus">Os12g0229100</name>
    <name evidence="1" type="ORF">OSNPB_120229100</name>
</gene>
<proteinExistence type="predicted"/>
<reference evidence="1 2" key="3">
    <citation type="journal article" date="2013" name="Rice">
        <title>Improvement of the Oryza sativa Nipponbare reference genome using next generation sequence and optical map data.</title>
        <authorList>
            <person name="Kawahara Y."/>
            <person name="de la Bastide M."/>
            <person name="Hamilton J.P."/>
            <person name="Kanamori H."/>
            <person name="McCombie W.R."/>
            <person name="Ouyang S."/>
            <person name="Schwartz D.C."/>
            <person name="Tanaka T."/>
            <person name="Wu J."/>
            <person name="Zhou S."/>
            <person name="Childs K.L."/>
            <person name="Davidson R.M."/>
            <person name="Lin H."/>
            <person name="Quesada-Ocampo L."/>
            <person name="Vaillancourt B."/>
            <person name="Sakai H."/>
            <person name="Lee S.S."/>
            <person name="Kim J."/>
            <person name="Numa H."/>
            <person name="Itoh T."/>
            <person name="Buell C.R."/>
            <person name="Matsumoto T."/>
        </authorList>
    </citation>
    <scope>NUCLEOTIDE SEQUENCE [LARGE SCALE GENOMIC DNA]</scope>
    <source>
        <strain evidence="2">cv. Nipponbare</strain>
    </source>
</reference>
<reference evidence="2" key="1">
    <citation type="journal article" date="2005" name="Nature">
        <title>The map-based sequence of the rice genome.</title>
        <authorList>
            <consortium name="International rice genome sequencing project (IRGSP)"/>
            <person name="Matsumoto T."/>
            <person name="Wu J."/>
            <person name="Kanamori H."/>
            <person name="Katayose Y."/>
            <person name="Fujisawa M."/>
            <person name="Namiki N."/>
            <person name="Mizuno H."/>
            <person name="Yamamoto K."/>
            <person name="Antonio B.A."/>
            <person name="Baba T."/>
            <person name="Sakata K."/>
            <person name="Nagamura Y."/>
            <person name="Aoki H."/>
            <person name="Arikawa K."/>
            <person name="Arita K."/>
            <person name="Bito T."/>
            <person name="Chiden Y."/>
            <person name="Fujitsuka N."/>
            <person name="Fukunaka R."/>
            <person name="Hamada M."/>
            <person name="Harada C."/>
            <person name="Hayashi A."/>
            <person name="Hijishita S."/>
            <person name="Honda M."/>
            <person name="Hosokawa S."/>
            <person name="Ichikawa Y."/>
            <person name="Idonuma A."/>
            <person name="Iijima M."/>
            <person name="Ikeda M."/>
            <person name="Ikeno M."/>
            <person name="Ito K."/>
            <person name="Ito S."/>
            <person name="Ito T."/>
            <person name="Ito Y."/>
            <person name="Ito Y."/>
            <person name="Iwabuchi A."/>
            <person name="Kamiya K."/>
            <person name="Karasawa W."/>
            <person name="Kurita K."/>
            <person name="Katagiri S."/>
            <person name="Kikuta A."/>
            <person name="Kobayashi H."/>
            <person name="Kobayashi N."/>
            <person name="Machita K."/>
            <person name="Maehara T."/>
            <person name="Masukawa M."/>
            <person name="Mizubayashi T."/>
            <person name="Mukai Y."/>
            <person name="Nagasaki H."/>
            <person name="Nagata Y."/>
            <person name="Naito S."/>
            <person name="Nakashima M."/>
            <person name="Nakama Y."/>
            <person name="Nakamichi Y."/>
            <person name="Nakamura M."/>
            <person name="Meguro A."/>
            <person name="Negishi M."/>
            <person name="Ohta I."/>
            <person name="Ohta T."/>
            <person name="Okamoto M."/>
            <person name="Ono N."/>
            <person name="Saji S."/>
            <person name="Sakaguchi M."/>
            <person name="Sakai K."/>
            <person name="Shibata M."/>
            <person name="Shimokawa T."/>
            <person name="Song J."/>
            <person name="Takazaki Y."/>
            <person name="Terasawa K."/>
            <person name="Tsugane M."/>
            <person name="Tsuji K."/>
            <person name="Ueda S."/>
            <person name="Waki K."/>
            <person name="Yamagata H."/>
            <person name="Yamamoto M."/>
            <person name="Yamamoto S."/>
            <person name="Yamane H."/>
            <person name="Yoshiki S."/>
            <person name="Yoshihara R."/>
            <person name="Yukawa K."/>
            <person name="Zhong H."/>
            <person name="Yano M."/>
            <person name="Yuan Q."/>
            <person name="Ouyang S."/>
            <person name="Liu J."/>
            <person name="Jones K.M."/>
            <person name="Gansberger K."/>
            <person name="Moffat K."/>
            <person name="Hill J."/>
            <person name="Bera J."/>
            <person name="Fadrosh D."/>
            <person name="Jin S."/>
            <person name="Johri S."/>
            <person name="Kim M."/>
            <person name="Overton L."/>
            <person name="Reardon M."/>
            <person name="Tsitrin T."/>
            <person name="Vuong H."/>
            <person name="Weaver B."/>
            <person name="Ciecko A."/>
            <person name="Tallon L."/>
            <person name="Jackson J."/>
            <person name="Pai G."/>
            <person name="Aken S.V."/>
            <person name="Utterback T."/>
            <person name="Reidmuller S."/>
            <person name="Feldblyum T."/>
            <person name="Hsiao J."/>
            <person name="Zismann V."/>
            <person name="Iobst S."/>
            <person name="de Vazeille A.R."/>
            <person name="Buell C.R."/>
            <person name="Ying K."/>
            <person name="Li Y."/>
            <person name="Lu T."/>
            <person name="Huang Y."/>
            <person name="Zhao Q."/>
            <person name="Feng Q."/>
            <person name="Zhang L."/>
            <person name="Zhu J."/>
            <person name="Weng Q."/>
            <person name="Mu J."/>
            <person name="Lu Y."/>
            <person name="Fan D."/>
            <person name="Liu Y."/>
            <person name="Guan J."/>
            <person name="Zhang Y."/>
            <person name="Yu S."/>
            <person name="Liu X."/>
            <person name="Zhang Y."/>
            <person name="Hong G."/>
            <person name="Han B."/>
            <person name="Choisne N."/>
            <person name="Demange N."/>
            <person name="Orjeda G."/>
            <person name="Samain S."/>
            <person name="Cattolico L."/>
            <person name="Pelletier E."/>
            <person name="Couloux A."/>
            <person name="Segurens B."/>
            <person name="Wincker P."/>
            <person name="D'Hont A."/>
            <person name="Scarpelli C."/>
            <person name="Weissenbach J."/>
            <person name="Salanoubat M."/>
            <person name="Quetier F."/>
            <person name="Yu Y."/>
            <person name="Kim H.R."/>
            <person name="Rambo T."/>
            <person name="Currie J."/>
            <person name="Collura K."/>
            <person name="Luo M."/>
            <person name="Yang T."/>
            <person name="Ammiraju J.S.S."/>
            <person name="Engler F."/>
            <person name="Soderlund C."/>
            <person name="Wing R.A."/>
            <person name="Palmer L.E."/>
            <person name="de la Bastide M."/>
            <person name="Spiegel L."/>
            <person name="Nascimento L."/>
            <person name="Zutavern T."/>
            <person name="O'Shaughnessy A."/>
            <person name="Dike S."/>
            <person name="Dedhia N."/>
            <person name="Preston R."/>
            <person name="Balija V."/>
            <person name="McCombie W.R."/>
            <person name="Chow T."/>
            <person name="Chen H."/>
            <person name="Chung M."/>
            <person name="Chen C."/>
            <person name="Shaw J."/>
            <person name="Wu H."/>
            <person name="Hsiao K."/>
            <person name="Chao Y."/>
            <person name="Chu M."/>
            <person name="Cheng C."/>
            <person name="Hour A."/>
            <person name="Lee P."/>
            <person name="Lin S."/>
            <person name="Lin Y."/>
            <person name="Liou J."/>
            <person name="Liu S."/>
            <person name="Hsing Y."/>
            <person name="Raghuvanshi S."/>
            <person name="Mohanty A."/>
            <person name="Bharti A.K."/>
            <person name="Gaur A."/>
            <person name="Gupta V."/>
            <person name="Kumar D."/>
            <person name="Ravi V."/>
            <person name="Vij S."/>
            <person name="Kapur A."/>
            <person name="Khurana P."/>
            <person name="Khurana P."/>
            <person name="Khurana J.P."/>
            <person name="Tyagi A.K."/>
            <person name="Gaikwad K."/>
            <person name="Singh A."/>
            <person name="Dalal V."/>
            <person name="Srivastava S."/>
            <person name="Dixit A."/>
            <person name="Pal A.K."/>
            <person name="Ghazi I.A."/>
            <person name="Yadav M."/>
            <person name="Pandit A."/>
            <person name="Bhargava A."/>
            <person name="Sureshbabu K."/>
            <person name="Batra K."/>
            <person name="Sharma T.R."/>
            <person name="Mohapatra T."/>
            <person name="Singh N.K."/>
            <person name="Messing J."/>
            <person name="Nelson A.B."/>
            <person name="Fuks G."/>
            <person name="Kavchok S."/>
            <person name="Keizer G."/>
            <person name="Linton E."/>
            <person name="Llaca V."/>
            <person name="Song R."/>
            <person name="Tanyolac B."/>
            <person name="Young S."/>
            <person name="Ho-Il K."/>
            <person name="Hahn J.H."/>
            <person name="Sangsakoo G."/>
            <person name="Vanavichit A."/>
            <person name="de Mattos Luiz.A.T."/>
            <person name="Zimmer P.D."/>
            <person name="Malone G."/>
            <person name="Dellagostin O."/>
            <person name="de Oliveira A.C."/>
            <person name="Bevan M."/>
            <person name="Bancroft I."/>
            <person name="Minx P."/>
            <person name="Cordum H."/>
            <person name="Wilson R."/>
            <person name="Cheng Z."/>
            <person name="Jin W."/>
            <person name="Jiang J."/>
            <person name="Leong S.A."/>
            <person name="Iwama H."/>
            <person name="Gojobori T."/>
            <person name="Itoh T."/>
            <person name="Niimura Y."/>
            <person name="Fujii Y."/>
            <person name="Habara T."/>
            <person name="Sakai H."/>
            <person name="Sato Y."/>
            <person name="Wilson G."/>
            <person name="Kumar K."/>
            <person name="McCouch S."/>
            <person name="Juretic N."/>
            <person name="Hoen D."/>
            <person name="Wright S."/>
            <person name="Bruskiewich R."/>
            <person name="Bureau T."/>
            <person name="Miyao A."/>
            <person name="Hirochika H."/>
            <person name="Nishikawa T."/>
            <person name="Kadowaki K."/>
            <person name="Sugiura M."/>
            <person name="Burr B."/>
            <person name="Sasaki T."/>
        </authorList>
    </citation>
    <scope>NUCLEOTIDE SEQUENCE [LARGE SCALE GENOMIC DNA]</scope>
    <source>
        <strain evidence="2">cv. Nipponbare</strain>
    </source>
</reference>